<dbReference type="PANTHER" id="PTHR11913">
    <property type="entry name" value="COFILIN-RELATED"/>
    <property type="match status" value="1"/>
</dbReference>
<dbReference type="SMART" id="SM00102">
    <property type="entry name" value="ADF"/>
    <property type="match status" value="1"/>
</dbReference>
<dbReference type="GO" id="GO:0015629">
    <property type="term" value="C:actin cytoskeleton"/>
    <property type="evidence" value="ECO:0000318"/>
    <property type="project" value="GO_Central"/>
</dbReference>
<name>A0A9J7MEA7_BRAFL</name>
<dbReference type="InterPro" id="IPR017904">
    <property type="entry name" value="ADF/Cofilin"/>
</dbReference>
<evidence type="ECO:0000313" key="4">
    <source>
        <dbReference type="Proteomes" id="UP000001554"/>
    </source>
</evidence>
<dbReference type="GO" id="GO:0030043">
    <property type="term" value="P:actin filament fragmentation"/>
    <property type="evidence" value="ECO:0000318"/>
    <property type="project" value="GO_Central"/>
</dbReference>
<dbReference type="RefSeq" id="XP_035699099.1">
    <property type="nucleotide sequence ID" value="XM_035843206.1"/>
</dbReference>
<dbReference type="CDD" id="cd11286">
    <property type="entry name" value="ADF_cofilin_like"/>
    <property type="match status" value="1"/>
</dbReference>
<keyword evidence="4" id="KW-1185">Reference proteome</keyword>
<evidence type="ECO:0000313" key="5">
    <source>
        <dbReference type="RefSeq" id="XP_035699099.1"/>
    </source>
</evidence>
<comment type="similarity">
    <text evidence="1">Belongs to the actin-binding proteins ADF family.</text>
</comment>
<sequence length="137" mass="15786">MAPGVKVTDEVISASDEVIRHKYKYVTFKLEDHDNVIVDTKVESSTYEEFQASLPSDDARWSIYDFDYKNREGQDCNKLILFGWCPDEGAKITTKMLYSGSTEEIKKKFPATKNYGANHRDDLNFDKVRDTILKTSQ</sequence>
<dbReference type="KEGG" id="bfo:118431820"/>
<dbReference type="SUPFAM" id="SSF55753">
    <property type="entry name" value="Actin depolymerizing proteins"/>
    <property type="match status" value="1"/>
</dbReference>
<dbReference type="GO" id="GO:0051014">
    <property type="term" value="P:actin filament severing"/>
    <property type="evidence" value="ECO:0000318"/>
    <property type="project" value="GO_Central"/>
</dbReference>
<reference evidence="4" key="1">
    <citation type="journal article" date="2020" name="Nat. Ecol. Evol.">
        <title>Deeply conserved synteny resolves early events in vertebrate evolution.</title>
        <authorList>
            <person name="Simakov O."/>
            <person name="Marletaz F."/>
            <person name="Yue J.X."/>
            <person name="O'Connell B."/>
            <person name="Jenkins J."/>
            <person name="Brandt A."/>
            <person name="Calef R."/>
            <person name="Tung C.H."/>
            <person name="Huang T.K."/>
            <person name="Schmutz J."/>
            <person name="Satoh N."/>
            <person name="Yu J.K."/>
            <person name="Putnam N.H."/>
            <person name="Green R.E."/>
            <person name="Rokhsar D.S."/>
        </authorList>
    </citation>
    <scope>NUCLEOTIDE SEQUENCE [LARGE SCALE GENOMIC DNA]</scope>
    <source>
        <strain evidence="4">S238N-H82</strain>
    </source>
</reference>
<keyword evidence="2" id="KW-0009">Actin-binding</keyword>
<dbReference type="OMA" id="NEIMSMA"/>
<dbReference type="GO" id="GO:0005737">
    <property type="term" value="C:cytoplasm"/>
    <property type="evidence" value="ECO:0000318"/>
    <property type="project" value="GO_Central"/>
</dbReference>
<dbReference type="OrthoDB" id="10249245at2759"/>
<accession>A0A9J7MEA7</accession>
<dbReference type="GO" id="GO:0051015">
    <property type="term" value="F:actin filament binding"/>
    <property type="evidence" value="ECO:0000318"/>
    <property type="project" value="GO_Central"/>
</dbReference>
<evidence type="ECO:0000256" key="2">
    <source>
        <dbReference type="ARBA" id="ARBA00023203"/>
    </source>
</evidence>
<gene>
    <name evidence="5" type="primary">LOC118431820</name>
</gene>
<evidence type="ECO:0000259" key="3">
    <source>
        <dbReference type="PROSITE" id="PS51263"/>
    </source>
</evidence>
<evidence type="ECO:0000256" key="1">
    <source>
        <dbReference type="ARBA" id="ARBA00006844"/>
    </source>
</evidence>
<dbReference type="Proteomes" id="UP000001554">
    <property type="component" value="Chromosome 15"/>
</dbReference>
<dbReference type="InterPro" id="IPR002108">
    <property type="entry name" value="ADF-H"/>
</dbReference>
<reference evidence="5" key="2">
    <citation type="submission" date="2025-08" db="UniProtKB">
        <authorList>
            <consortium name="RefSeq"/>
        </authorList>
    </citation>
    <scope>IDENTIFICATION</scope>
    <source>
        <strain evidence="5">S238N-H82</strain>
        <tissue evidence="5">Testes</tissue>
    </source>
</reference>
<dbReference type="InterPro" id="IPR029006">
    <property type="entry name" value="ADF-H/Gelsolin-like_dom_sf"/>
</dbReference>
<dbReference type="Pfam" id="PF00241">
    <property type="entry name" value="Cofilin_ADF"/>
    <property type="match status" value="1"/>
</dbReference>
<dbReference type="Gene3D" id="3.40.20.10">
    <property type="entry name" value="Severin"/>
    <property type="match status" value="1"/>
</dbReference>
<organism evidence="4 5">
    <name type="scientific">Branchiostoma floridae</name>
    <name type="common">Florida lancelet</name>
    <name type="synonym">Amphioxus</name>
    <dbReference type="NCBI Taxonomy" id="7739"/>
    <lineage>
        <taxon>Eukaryota</taxon>
        <taxon>Metazoa</taxon>
        <taxon>Chordata</taxon>
        <taxon>Cephalochordata</taxon>
        <taxon>Leptocardii</taxon>
        <taxon>Amphioxiformes</taxon>
        <taxon>Branchiostomatidae</taxon>
        <taxon>Branchiostoma</taxon>
    </lineage>
</organism>
<feature type="domain" description="ADF-H" evidence="3">
    <location>
        <begin position="4"/>
        <end position="133"/>
    </location>
</feature>
<dbReference type="AlphaFoldDB" id="A0A9J7MEA7"/>
<proteinExistence type="inferred from homology"/>
<protein>
    <submittedName>
        <fullName evidence="5">Cofilin-like</fullName>
    </submittedName>
</protein>
<dbReference type="GeneID" id="118431820"/>
<dbReference type="PROSITE" id="PS51263">
    <property type="entry name" value="ADF_H"/>
    <property type="match status" value="1"/>
</dbReference>